<evidence type="ECO:0000313" key="1">
    <source>
        <dbReference type="EMBL" id="QPS46317.1"/>
    </source>
</evidence>
<accession>A0A7U4SUK5</accession>
<name>A0A7U4SUK5_9BURK</name>
<accession>A0A7T2X0J5</accession>
<dbReference type="Pfam" id="PF06812">
    <property type="entry name" value="ImpA_N"/>
    <property type="match status" value="1"/>
</dbReference>
<dbReference type="AlphaFoldDB" id="A0A7U4SUK5"/>
<gene>
    <name evidence="1" type="primary">tssA</name>
    <name evidence="1" type="ORF">I6G56_29980</name>
</gene>
<proteinExistence type="predicted"/>
<evidence type="ECO:0000313" key="2">
    <source>
        <dbReference type="Proteomes" id="UP000594943"/>
    </source>
</evidence>
<sequence length="366" mass="38922">MTSSRKPAGKAAAARTPKPDDWMAPVDPAAPCGADLEYDPEFVVLSAKAAPRAEAQYGDFVGSPEPVNWSDVERDCRRLMMRSKDMRLAVLFARSRTRLAGAAGLAEGVGLLAAWLGAFPDAIHPQPDVDADRDAALEIRRNALQALTDADGLMADVREIALTRSTATRLQVRDVERAFAQPRPGDALAPESVVRQLDDLHAQQPAVLAGFADALAGLAAIDAWSGEHLGDYAPDLSALEALLRQIAGASADRTAAAPIAPAEADVSPANEAAAMHADEPPAAQRERAAAEPTAAPVARAAAATPADRYAARELIRQARQWFEQHEPSSPIPILLRRAEHFVGKRYADVVQAIPAELLALWSADEA</sequence>
<protein>
    <submittedName>
        <fullName evidence="1">Type VI secretion system protein TssA</fullName>
    </submittedName>
</protein>
<organism evidence="1 2">
    <name type="scientific">Burkholderia humptydooensis</name>
    <dbReference type="NCBI Taxonomy" id="430531"/>
    <lineage>
        <taxon>Bacteria</taxon>
        <taxon>Pseudomonadati</taxon>
        <taxon>Pseudomonadota</taxon>
        <taxon>Betaproteobacteria</taxon>
        <taxon>Burkholderiales</taxon>
        <taxon>Burkholderiaceae</taxon>
        <taxon>Burkholderia</taxon>
        <taxon>pseudomallei group</taxon>
    </lineage>
</organism>
<dbReference type="PANTHER" id="PTHR37951:SF1">
    <property type="entry name" value="TYPE VI SECRETION SYSTEM COMPONENT TSSA1"/>
    <property type="match status" value="1"/>
</dbReference>
<dbReference type="InterPro" id="IPR017740">
    <property type="entry name" value="TssA-like"/>
</dbReference>
<dbReference type="NCBIfam" id="TIGR03363">
    <property type="entry name" value="VI_chp_8"/>
    <property type="match status" value="1"/>
</dbReference>
<dbReference type="EMBL" id="CP065687">
    <property type="protein sequence ID" value="QPS46317.1"/>
    <property type="molecule type" value="Genomic_DNA"/>
</dbReference>
<dbReference type="KEGG" id="bhg:I6G56_29980"/>
<dbReference type="InterPro" id="IPR010657">
    <property type="entry name" value="ImpA_N"/>
</dbReference>
<reference evidence="1 2" key="1">
    <citation type="submission" date="2020-12" db="EMBL/GenBank/DDBJ databases">
        <title>FDA dAtabase for Regulatory Grade micrObial Sequences (FDA-ARGOS): Supporting development and validation of Infectious Disease Dx tests.</title>
        <authorList>
            <person name="Nelson B."/>
            <person name="Plummer A."/>
            <person name="Tallon L."/>
            <person name="Sadzewicz L."/>
            <person name="Zhao X."/>
            <person name="Boylan J."/>
            <person name="Ott S."/>
            <person name="Bowen H."/>
            <person name="Vavikolanu K."/>
            <person name="Mehta A."/>
            <person name="Aluvathingal J."/>
            <person name="Nadendla S."/>
            <person name="Myers T."/>
            <person name="Yan Y."/>
            <person name="Sichtig H."/>
        </authorList>
    </citation>
    <scope>NUCLEOTIDE SEQUENCE [LARGE SCALE GENOMIC DNA]</scope>
    <source>
        <strain evidence="1 2">FDAARGOS_899</strain>
    </source>
</reference>
<dbReference type="PANTHER" id="PTHR37951">
    <property type="entry name" value="CYTOPLASMIC PROTEIN-RELATED"/>
    <property type="match status" value="1"/>
</dbReference>
<dbReference type="Proteomes" id="UP000594943">
    <property type="component" value="Chromosome 2"/>
</dbReference>
<dbReference type="RefSeq" id="WP_006029720.1">
    <property type="nucleotide sequence ID" value="NZ_CP013382.1"/>
</dbReference>